<dbReference type="Pfam" id="PF07728">
    <property type="entry name" value="AAA_5"/>
    <property type="match status" value="1"/>
</dbReference>
<dbReference type="GO" id="GO:0016887">
    <property type="term" value="F:ATP hydrolysis activity"/>
    <property type="evidence" value="ECO:0007669"/>
    <property type="project" value="InterPro"/>
</dbReference>
<dbReference type="SUPFAM" id="SSF52540">
    <property type="entry name" value="P-loop containing nucleoside triphosphate hydrolases"/>
    <property type="match status" value="2"/>
</dbReference>
<dbReference type="InterPro" id="IPR003593">
    <property type="entry name" value="AAA+_ATPase"/>
</dbReference>
<proteinExistence type="predicted"/>
<dbReference type="InterPro" id="IPR011704">
    <property type="entry name" value="ATPase_dyneun-rel_AAA"/>
</dbReference>
<protein>
    <submittedName>
        <fullName evidence="2">AAA family ATPase</fullName>
    </submittedName>
</protein>
<organism evidence="2 3">
    <name type="scientific">Pseudanabaena cinerea FACHB-1277</name>
    <dbReference type="NCBI Taxonomy" id="2949581"/>
    <lineage>
        <taxon>Bacteria</taxon>
        <taxon>Bacillati</taxon>
        <taxon>Cyanobacteriota</taxon>
        <taxon>Cyanophyceae</taxon>
        <taxon>Pseudanabaenales</taxon>
        <taxon>Pseudanabaenaceae</taxon>
        <taxon>Pseudanabaena</taxon>
        <taxon>Pseudanabaena cinerea</taxon>
    </lineage>
</organism>
<gene>
    <name evidence="2" type="ORF">H6F44_06895</name>
</gene>
<reference evidence="2" key="1">
    <citation type="journal article" date="2015" name="ISME J.">
        <title>Draft Genome Sequence of Streptomyces incarnatus NRRL8089, which Produces the Nucleoside Antibiotic Sinefungin.</title>
        <authorList>
            <person name="Oshima K."/>
            <person name="Hattori M."/>
            <person name="Shimizu H."/>
            <person name="Fukuda K."/>
            <person name="Nemoto M."/>
            <person name="Inagaki K."/>
            <person name="Tamura T."/>
        </authorList>
    </citation>
    <scope>NUCLEOTIDE SEQUENCE</scope>
    <source>
        <strain evidence="2">FACHB-1277</strain>
    </source>
</reference>
<name>A0A926US95_9CYAN</name>
<dbReference type="InterPro" id="IPR027417">
    <property type="entry name" value="P-loop_NTPase"/>
</dbReference>
<evidence type="ECO:0000259" key="1">
    <source>
        <dbReference type="SMART" id="SM00382"/>
    </source>
</evidence>
<dbReference type="InterPro" id="IPR052934">
    <property type="entry name" value="Methyl-DNA_Rec/Restrict_Enz"/>
</dbReference>
<dbReference type="EMBL" id="JACJPY010000014">
    <property type="protein sequence ID" value="MBD2149851.1"/>
    <property type="molecule type" value="Genomic_DNA"/>
</dbReference>
<evidence type="ECO:0000313" key="3">
    <source>
        <dbReference type="Proteomes" id="UP000631421"/>
    </source>
</evidence>
<dbReference type="AlphaFoldDB" id="A0A926US95"/>
<dbReference type="GO" id="GO:0005524">
    <property type="term" value="F:ATP binding"/>
    <property type="evidence" value="ECO:0007669"/>
    <property type="project" value="InterPro"/>
</dbReference>
<keyword evidence="3" id="KW-1185">Reference proteome</keyword>
<feature type="domain" description="AAA+ ATPase" evidence="1">
    <location>
        <begin position="145"/>
        <end position="437"/>
    </location>
</feature>
<dbReference type="PANTHER" id="PTHR37291">
    <property type="entry name" value="5-METHYLCYTOSINE-SPECIFIC RESTRICTION ENZYME B"/>
    <property type="match status" value="1"/>
</dbReference>
<evidence type="ECO:0000313" key="2">
    <source>
        <dbReference type="EMBL" id="MBD2149851.1"/>
    </source>
</evidence>
<dbReference type="SMART" id="SM00382">
    <property type="entry name" value="AAA"/>
    <property type="match status" value="1"/>
</dbReference>
<dbReference type="Gene3D" id="3.40.50.300">
    <property type="entry name" value="P-loop containing nucleotide triphosphate hydrolases"/>
    <property type="match status" value="2"/>
</dbReference>
<accession>A0A926US95</accession>
<reference evidence="2" key="2">
    <citation type="submission" date="2020-08" db="EMBL/GenBank/DDBJ databases">
        <authorList>
            <person name="Chen M."/>
            <person name="Teng W."/>
            <person name="Zhao L."/>
            <person name="Hu C."/>
            <person name="Zhou Y."/>
            <person name="Han B."/>
            <person name="Song L."/>
            <person name="Shu W."/>
        </authorList>
    </citation>
    <scope>NUCLEOTIDE SEQUENCE</scope>
    <source>
        <strain evidence="2">FACHB-1277</strain>
    </source>
</reference>
<dbReference type="Proteomes" id="UP000631421">
    <property type="component" value="Unassembled WGS sequence"/>
</dbReference>
<dbReference type="PANTHER" id="PTHR37291:SF1">
    <property type="entry name" value="TYPE IV METHYL-DIRECTED RESTRICTION ENZYME ECOKMCRB SUBUNIT"/>
    <property type="match status" value="1"/>
</dbReference>
<sequence>MRFSINSSILLKLFDSLGSVLNTSQNRLNKDENIVLLKVSNNVLSISYSDSTRFSYPVNESQDGELWLNISQVKNIRKNLLNMSGGLTFNSKSIESCEIKSNDKKYKFITNISDGNPRKELIEYDNLVANEDLFVTSIINRLENGSKNLILYGSPGVGKTYTVRKIASRFIRKIIFGRNFELNLSDHKDLRDILCNLESQNLIALEMYLNKKRIFKVSDLLASSLITKYGNQIDINEISNRLNVYSRSNPHTLFTNLFNEKRTDYWTLTNSGKEYVENQLIKQFAGIKTLANFDISHNIKFVTFHQSFAYEEFVEGIKPIPDGSGGMSYTIKDGVFKEICTQAKNDSKNKYLIIIDEINRANIAKVFGELITLIEDDKRIGARNELKVTLPYSQEEFGVPKNLYILGTMNTSDRSIALLDIALRRRFTFIELKPDPELLKEKIIDGIKLDQLLIQLNQRITLLIGRDYQIGHSYFMNVDTLESLRFTWYHRIIPLMQEYFYHNSEMLRVAIGEQFMPKMTVDPTLQKALGNFFPSEPQYEIKELESNEFRNALLKLTNGS</sequence>
<dbReference type="RefSeq" id="WP_190350219.1">
    <property type="nucleotide sequence ID" value="NZ_JACJPY010000014.1"/>
</dbReference>
<comment type="caution">
    <text evidence="2">The sequence shown here is derived from an EMBL/GenBank/DDBJ whole genome shotgun (WGS) entry which is preliminary data.</text>
</comment>